<dbReference type="Pfam" id="PF13466">
    <property type="entry name" value="STAS_2"/>
    <property type="match status" value="1"/>
</dbReference>
<dbReference type="Gene3D" id="3.30.750.24">
    <property type="entry name" value="STAS domain"/>
    <property type="match status" value="1"/>
</dbReference>
<name>A0A5C1AMX8_9BACT</name>
<dbReference type="EMBL" id="CP042425">
    <property type="protein sequence ID" value="QEL20591.1"/>
    <property type="molecule type" value="Genomic_DNA"/>
</dbReference>
<sequence length="106" mass="11094">MGQTGTIDVTSCDTPTGGRRITLAGRIDVGRVTELHRAAVKLARQAHDVVICCGAAEYLHPAVVQVVIGLGRELDAGGRRCELTGVRGPVRDDLVLLGLGHVLTGD</sequence>
<dbReference type="Proteomes" id="UP000324974">
    <property type="component" value="Chromosome"/>
</dbReference>
<accession>A0A5C1AMX8</accession>
<reference evidence="3" key="1">
    <citation type="submission" date="2019-08" db="EMBL/GenBank/DDBJ databases">
        <title>Limnoglobus roseus gen. nov., sp. nov., a novel freshwater planctomycete with a giant genome from the family Gemmataceae.</title>
        <authorList>
            <person name="Kulichevskaya I.S."/>
            <person name="Naumoff D.G."/>
            <person name="Miroshnikov K."/>
            <person name="Ivanova A."/>
            <person name="Philippov D.A."/>
            <person name="Hakobyan A."/>
            <person name="Rijpstra I.C."/>
            <person name="Sinninghe Damste J.S."/>
            <person name="Liesack W."/>
            <person name="Dedysh S.N."/>
        </authorList>
    </citation>
    <scope>NUCLEOTIDE SEQUENCE [LARGE SCALE GENOMIC DNA]</scope>
    <source>
        <strain evidence="3">PX52</strain>
    </source>
</reference>
<gene>
    <name evidence="2" type="ORF">PX52LOC_07696</name>
</gene>
<evidence type="ECO:0000259" key="1">
    <source>
        <dbReference type="PROSITE" id="PS50801"/>
    </source>
</evidence>
<dbReference type="InterPro" id="IPR036513">
    <property type="entry name" value="STAS_dom_sf"/>
</dbReference>
<evidence type="ECO:0000313" key="3">
    <source>
        <dbReference type="Proteomes" id="UP000324974"/>
    </source>
</evidence>
<dbReference type="InterPro" id="IPR058548">
    <property type="entry name" value="MlaB-like_STAS"/>
</dbReference>
<dbReference type="KEGG" id="lrs:PX52LOC_07696"/>
<dbReference type="SUPFAM" id="SSF52091">
    <property type="entry name" value="SpoIIaa-like"/>
    <property type="match status" value="1"/>
</dbReference>
<keyword evidence="3" id="KW-1185">Reference proteome</keyword>
<dbReference type="AlphaFoldDB" id="A0A5C1AMX8"/>
<dbReference type="PROSITE" id="PS50801">
    <property type="entry name" value="STAS"/>
    <property type="match status" value="1"/>
</dbReference>
<feature type="domain" description="STAS" evidence="1">
    <location>
        <begin position="21"/>
        <end position="106"/>
    </location>
</feature>
<dbReference type="InterPro" id="IPR002645">
    <property type="entry name" value="STAS_dom"/>
</dbReference>
<organism evidence="2 3">
    <name type="scientific">Limnoglobus roseus</name>
    <dbReference type="NCBI Taxonomy" id="2598579"/>
    <lineage>
        <taxon>Bacteria</taxon>
        <taxon>Pseudomonadati</taxon>
        <taxon>Planctomycetota</taxon>
        <taxon>Planctomycetia</taxon>
        <taxon>Gemmatales</taxon>
        <taxon>Gemmataceae</taxon>
        <taxon>Limnoglobus</taxon>
    </lineage>
</organism>
<protein>
    <submittedName>
        <fullName evidence="2">STAS domain-containing protein</fullName>
    </submittedName>
</protein>
<evidence type="ECO:0000313" key="2">
    <source>
        <dbReference type="EMBL" id="QEL20591.1"/>
    </source>
</evidence>
<proteinExistence type="predicted"/>
<dbReference type="RefSeq" id="WP_149114867.1">
    <property type="nucleotide sequence ID" value="NZ_CP042425.1"/>
</dbReference>